<evidence type="ECO:0000313" key="2">
    <source>
        <dbReference type="EMBL" id="MCO1660191.1"/>
    </source>
</evidence>
<dbReference type="Proteomes" id="UP001165283">
    <property type="component" value="Unassembled WGS sequence"/>
</dbReference>
<feature type="compositionally biased region" description="Basic and acidic residues" evidence="1">
    <location>
        <begin position="124"/>
        <end position="139"/>
    </location>
</feature>
<protein>
    <submittedName>
        <fullName evidence="2">Uncharacterized protein</fullName>
    </submittedName>
</protein>
<accession>A0ABT1AB50</accession>
<proteinExistence type="predicted"/>
<evidence type="ECO:0000313" key="3">
    <source>
        <dbReference type="Proteomes" id="UP001165283"/>
    </source>
</evidence>
<dbReference type="RefSeq" id="WP_252445551.1">
    <property type="nucleotide sequence ID" value="NZ_JAGSOV010000078.1"/>
</dbReference>
<comment type="caution">
    <text evidence="2">The sequence shown here is derived from an EMBL/GenBank/DDBJ whole genome shotgun (WGS) entry which is preliminary data.</text>
</comment>
<feature type="region of interest" description="Disordered" evidence="1">
    <location>
        <begin position="120"/>
        <end position="145"/>
    </location>
</feature>
<keyword evidence="3" id="KW-1185">Reference proteome</keyword>
<reference evidence="2" key="1">
    <citation type="submission" date="2021-04" db="EMBL/GenBank/DDBJ databases">
        <title>Pseudonocardia sp. nov., isolated from sandy soil of mangrove forest.</title>
        <authorList>
            <person name="Zan Z."/>
            <person name="Huang R."/>
            <person name="Liu W."/>
        </authorList>
    </citation>
    <scope>NUCLEOTIDE SEQUENCE</scope>
    <source>
        <strain evidence="2">S2-4</strain>
    </source>
</reference>
<organism evidence="2 3">
    <name type="scientific">Pseudonocardia humida</name>
    <dbReference type="NCBI Taxonomy" id="2800819"/>
    <lineage>
        <taxon>Bacteria</taxon>
        <taxon>Bacillati</taxon>
        <taxon>Actinomycetota</taxon>
        <taxon>Actinomycetes</taxon>
        <taxon>Pseudonocardiales</taxon>
        <taxon>Pseudonocardiaceae</taxon>
        <taxon>Pseudonocardia</taxon>
    </lineage>
</organism>
<gene>
    <name evidence="2" type="ORF">KDL28_34535</name>
</gene>
<name>A0ABT1AB50_9PSEU</name>
<sequence length="145" mass="16035">MEAISVAHVHIDDTTVTVVLSWWERPFAGGRARMEVPRTAVREIATVDRPTRVTATGLLRSGVQVTGVLKVGRWGMESRTRRWVSVRRSVPALRISLDGERAGLPYDELLISTSAADADLVNGKQDRDPAFRSRRDQPKKTSASA</sequence>
<evidence type="ECO:0000256" key="1">
    <source>
        <dbReference type="SAM" id="MobiDB-lite"/>
    </source>
</evidence>
<dbReference type="EMBL" id="JAGSOV010000078">
    <property type="protein sequence ID" value="MCO1660191.1"/>
    <property type="molecule type" value="Genomic_DNA"/>
</dbReference>